<dbReference type="Pfam" id="PF13961">
    <property type="entry name" value="DUF4219"/>
    <property type="match status" value="1"/>
</dbReference>
<dbReference type="InterPro" id="IPR025314">
    <property type="entry name" value="DUF4219"/>
</dbReference>
<feature type="domain" description="DUF4219" evidence="1">
    <location>
        <begin position="10"/>
        <end position="36"/>
    </location>
</feature>
<dbReference type="Proteomes" id="UP000006038">
    <property type="component" value="Chromosome 8"/>
</dbReference>
<evidence type="ECO:0000259" key="1">
    <source>
        <dbReference type="Pfam" id="PF13961"/>
    </source>
</evidence>
<reference evidence="2" key="2">
    <citation type="submission" date="2013-04" db="UniProtKB">
        <authorList>
            <consortium name="EnsemblPlants"/>
        </authorList>
    </citation>
    <scope>IDENTIFICATION</scope>
</reference>
<protein>
    <recommendedName>
        <fullName evidence="1">DUF4219 domain-containing protein</fullName>
    </recommendedName>
</protein>
<dbReference type="HOGENOM" id="CLU_2472674_0_0_1"/>
<name>J3MSB8_ORYBR</name>
<dbReference type="AlphaFoldDB" id="J3MSB8"/>
<keyword evidence="3" id="KW-1185">Reference proteome</keyword>
<proteinExistence type="predicted"/>
<reference evidence="2" key="1">
    <citation type="journal article" date="2013" name="Nat. Commun.">
        <title>Whole-genome sequencing of Oryza brachyantha reveals mechanisms underlying Oryza genome evolution.</title>
        <authorList>
            <person name="Chen J."/>
            <person name="Huang Q."/>
            <person name="Gao D."/>
            <person name="Wang J."/>
            <person name="Lang Y."/>
            <person name="Liu T."/>
            <person name="Li B."/>
            <person name="Bai Z."/>
            <person name="Luis Goicoechea J."/>
            <person name="Liang C."/>
            <person name="Chen C."/>
            <person name="Zhang W."/>
            <person name="Sun S."/>
            <person name="Liao Y."/>
            <person name="Zhang X."/>
            <person name="Yang L."/>
            <person name="Song C."/>
            <person name="Wang M."/>
            <person name="Shi J."/>
            <person name="Liu G."/>
            <person name="Liu J."/>
            <person name="Zhou H."/>
            <person name="Zhou W."/>
            <person name="Yu Q."/>
            <person name="An N."/>
            <person name="Chen Y."/>
            <person name="Cai Q."/>
            <person name="Wang B."/>
            <person name="Liu B."/>
            <person name="Min J."/>
            <person name="Huang Y."/>
            <person name="Wu H."/>
            <person name="Li Z."/>
            <person name="Zhang Y."/>
            <person name="Yin Y."/>
            <person name="Song W."/>
            <person name="Jiang J."/>
            <person name="Jackson S.A."/>
            <person name="Wing R.A."/>
            <person name="Wang J."/>
            <person name="Chen M."/>
        </authorList>
    </citation>
    <scope>NUCLEOTIDE SEQUENCE [LARGE SCALE GENOMIC DNA]</scope>
    <source>
        <strain evidence="2">cv. IRGC 101232</strain>
    </source>
</reference>
<evidence type="ECO:0000313" key="2">
    <source>
        <dbReference type="EnsemblPlants" id="OB08G19970.1"/>
    </source>
</evidence>
<accession>J3MSB8</accession>
<evidence type="ECO:0000313" key="3">
    <source>
        <dbReference type="Proteomes" id="UP000006038"/>
    </source>
</evidence>
<dbReference type="EnsemblPlants" id="OB08G19970.1">
    <property type="protein sequence ID" value="OB08G19970.1"/>
    <property type="gene ID" value="OB08G19970"/>
</dbReference>
<dbReference type="Gramene" id="OB08G19970.1">
    <property type="protein sequence ID" value="OB08G19970.1"/>
    <property type="gene ID" value="OB08G19970"/>
</dbReference>
<organism evidence="2">
    <name type="scientific">Oryza brachyantha</name>
    <name type="common">malo sina</name>
    <dbReference type="NCBI Taxonomy" id="4533"/>
    <lineage>
        <taxon>Eukaryota</taxon>
        <taxon>Viridiplantae</taxon>
        <taxon>Streptophyta</taxon>
        <taxon>Embryophyta</taxon>
        <taxon>Tracheophyta</taxon>
        <taxon>Spermatophyta</taxon>
        <taxon>Magnoliopsida</taxon>
        <taxon>Liliopsida</taxon>
        <taxon>Poales</taxon>
        <taxon>Poaceae</taxon>
        <taxon>BOP clade</taxon>
        <taxon>Oryzoideae</taxon>
        <taxon>Oryzeae</taxon>
        <taxon>Oryzinae</taxon>
        <taxon>Oryza</taxon>
    </lineage>
</organism>
<sequence length="88" mass="9554">MVDEGGWSVLTSTNYSTWAIKMEANMEAQGIWDAIEPANYSNPTKANLEYSELVKSERDLQRNAAAAEALNLGGGSGGASRVFDLEQR</sequence>